<dbReference type="GO" id="GO:0016757">
    <property type="term" value="F:glycosyltransferase activity"/>
    <property type="evidence" value="ECO:0007669"/>
    <property type="project" value="InterPro"/>
</dbReference>
<dbReference type="AlphaFoldDB" id="A0A0S4JWW7"/>
<evidence type="ECO:0000313" key="3">
    <source>
        <dbReference type="EMBL" id="CUG93081.1"/>
    </source>
</evidence>
<feature type="transmembrane region" description="Helical" evidence="1">
    <location>
        <begin position="21"/>
        <end position="38"/>
    </location>
</feature>
<sequence>MTSNDEVQTSSAPPRRHISRAAAILILTCLCALGWWQSRGVGLAATESYVFTQSGTPSHSNHSLEGEPTVPPPYQTEVALPHTVPSSMRLTENALRASDVHEEPVFHTKVTLDDDGRVAPERLIRRIAHEQTTSAFARQLATEFQTSARPHDIFCASQQNSRPTSLRTNASSCTKTTWVKLRDCVTVLDGVRVDPVNVVELSRPQPLWMPLCSVVSRLPIDLRFAEADSSHKVSNTCGGEAVSITILERPQHAMQFLFSLFGAVAMQSSFGFDPNTDVAVVSIISYGEFATWEDLWRWDKYPHMELLQLLSKRGVAVVGQRHAIKDLDVISPTSRSPHHASSFMRGRASSRSVVHLTGPWIKWNVSGQGPPALPCAAKTALFGGLPPRVMHYKKRETHRHAIHPWHFTMFRWRALEHFGIAEVLDPRERYAIVVTRLKQKRRLILNHDTLVKTVASVGVGYRPVVVDWEGMKLEDQLRLALNANAIIGVHGNGHVWDCLMPSGGLMIEFSSDVQKKNEVAAGHNRRNVGNLAGLCPIESYSFRSKSVQNAFSLEAARKNIWKEVDIELSHEDLDAVKKALTQHQATLIR</sequence>
<evidence type="ECO:0000259" key="2">
    <source>
        <dbReference type="Pfam" id="PF04577"/>
    </source>
</evidence>
<dbReference type="EMBL" id="CYKH01002117">
    <property type="protein sequence ID" value="CUG93081.1"/>
    <property type="molecule type" value="Genomic_DNA"/>
</dbReference>
<keyword evidence="1" id="KW-0812">Transmembrane</keyword>
<keyword evidence="4" id="KW-1185">Reference proteome</keyword>
<dbReference type="InterPro" id="IPR049625">
    <property type="entry name" value="Glyco_transf_61_cat"/>
</dbReference>
<evidence type="ECO:0000256" key="1">
    <source>
        <dbReference type="SAM" id="Phobius"/>
    </source>
</evidence>
<protein>
    <recommendedName>
        <fullName evidence="2">Glycosyltransferase 61 catalytic domain-containing protein</fullName>
    </recommendedName>
</protein>
<name>A0A0S4JWW7_BODSA</name>
<dbReference type="Proteomes" id="UP000051952">
    <property type="component" value="Unassembled WGS sequence"/>
</dbReference>
<feature type="domain" description="Glycosyltransferase 61 catalytic" evidence="2">
    <location>
        <begin position="395"/>
        <end position="495"/>
    </location>
</feature>
<dbReference type="Pfam" id="PF04577">
    <property type="entry name" value="Glyco_transf_61"/>
    <property type="match status" value="1"/>
</dbReference>
<accession>A0A0S4JWW7</accession>
<gene>
    <name evidence="3" type="ORF">BSAL_40660</name>
</gene>
<proteinExistence type="predicted"/>
<keyword evidence="1" id="KW-0472">Membrane</keyword>
<organism evidence="3 4">
    <name type="scientific">Bodo saltans</name>
    <name type="common">Flagellated protozoan</name>
    <dbReference type="NCBI Taxonomy" id="75058"/>
    <lineage>
        <taxon>Eukaryota</taxon>
        <taxon>Discoba</taxon>
        <taxon>Euglenozoa</taxon>
        <taxon>Kinetoplastea</taxon>
        <taxon>Metakinetoplastina</taxon>
        <taxon>Eubodonida</taxon>
        <taxon>Bodonidae</taxon>
        <taxon>Bodo</taxon>
    </lineage>
</organism>
<reference evidence="4" key="1">
    <citation type="submission" date="2015-09" db="EMBL/GenBank/DDBJ databases">
        <authorList>
            <consortium name="Pathogen Informatics"/>
        </authorList>
    </citation>
    <scope>NUCLEOTIDE SEQUENCE [LARGE SCALE GENOMIC DNA]</scope>
    <source>
        <strain evidence="4">Lake Konstanz</strain>
    </source>
</reference>
<keyword evidence="1" id="KW-1133">Transmembrane helix</keyword>
<dbReference type="VEuPathDB" id="TriTrypDB:BSAL_40660"/>
<evidence type="ECO:0000313" key="4">
    <source>
        <dbReference type="Proteomes" id="UP000051952"/>
    </source>
</evidence>